<name>A0A061R7U2_9CHLO</name>
<keyword evidence="4 6" id="KW-0067">ATP-binding</keyword>
<dbReference type="SUPFAM" id="SSF52540">
    <property type="entry name" value="P-loop containing nucleoside triphosphate hydrolases"/>
    <property type="match status" value="1"/>
</dbReference>
<feature type="coiled-coil region" evidence="7">
    <location>
        <begin position="655"/>
        <end position="692"/>
    </location>
</feature>
<feature type="coiled-coil region" evidence="7">
    <location>
        <begin position="849"/>
        <end position="939"/>
    </location>
</feature>
<comment type="similarity">
    <text evidence="1">Belongs to the TRAFAC class myosin-kinesin ATPase superfamily. Kinesin family. KIN-7 subfamily.</text>
</comment>
<feature type="domain" description="Kinesin motor" evidence="9">
    <location>
        <begin position="22"/>
        <end position="366"/>
    </location>
</feature>
<evidence type="ECO:0000256" key="1">
    <source>
        <dbReference type="ARBA" id="ARBA00007310"/>
    </source>
</evidence>
<dbReference type="Pfam" id="PF11995">
    <property type="entry name" value="DUF3490"/>
    <property type="match status" value="1"/>
</dbReference>
<dbReference type="InterPro" id="IPR036961">
    <property type="entry name" value="Kinesin_motor_dom_sf"/>
</dbReference>
<feature type="region of interest" description="Disordered" evidence="8">
    <location>
        <begin position="763"/>
        <end position="806"/>
    </location>
</feature>
<gene>
    <name evidence="10" type="primary">CENPE</name>
    <name evidence="10" type="ORF">TSPGSL018_12914</name>
</gene>
<dbReference type="PRINTS" id="PR00380">
    <property type="entry name" value="KINESINHEAVY"/>
</dbReference>
<feature type="binding site" evidence="6">
    <location>
        <begin position="120"/>
        <end position="127"/>
    </location>
    <ligand>
        <name>ATP</name>
        <dbReference type="ChEBI" id="CHEBI:30616"/>
    </ligand>
</feature>
<feature type="region of interest" description="Disordered" evidence="8">
    <location>
        <begin position="397"/>
        <end position="423"/>
    </location>
</feature>
<dbReference type="PANTHER" id="PTHR47968">
    <property type="entry name" value="CENTROMERE PROTEIN E"/>
    <property type="match status" value="1"/>
</dbReference>
<feature type="coiled-coil region" evidence="7">
    <location>
        <begin position="433"/>
        <end position="460"/>
    </location>
</feature>
<proteinExistence type="inferred from homology"/>
<evidence type="ECO:0000256" key="5">
    <source>
        <dbReference type="ARBA" id="ARBA00023175"/>
    </source>
</evidence>
<evidence type="ECO:0000256" key="7">
    <source>
        <dbReference type="SAM" id="Coils"/>
    </source>
</evidence>
<dbReference type="PANTHER" id="PTHR47968:SF23">
    <property type="entry name" value="KINESIN-LIKE PROTEIN KIN-7A"/>
    <property type="match status" value="1"/>
</dbReference>
<evidence type="ECO:0000259" key="9">
    <source>
        <dbReference type="PROSITE" id="PS50067"/>
    </source>
</evidence>
<sequence length="1206" mass="134184">MTGFLGEEIGRARNTERPVTENIWVGVRLRPLSTAELQIGDIESCEVQYDGKTLLCRDTQHKQTFGGTPEPVDDSKSARAYVFDSTFAPGTSNEDVYRRAAQNMVLAACEGFNGTIFAYGQTGSGKTYTMNPLMLLSFEEVFCYINRAPEREFLLRLSATEVYNEAVHDLLSEDRHAQLKLRTTTTETVAQGMSEQWVESMEQLRSMLETIGHRREVRDTRANDRSSRGHLIVTLKMESRPSEFAAYGDAEVSTNLTVMTSVLTFVDLAGSERSRQVSLDDGSERQRMKEGSQINCSLLTLGKVIRALSRQKRQHVPFRESMLTQMLKPVLGGNTRTAIVCTISPASTELDNTRSTLQFAQDAKRVTTMPQVNKIQDAKAEIRSLQNEISVLRRQLAEQAQATPPPASPAQSTSPEKLQGTDEDAQRVFEARLLEKEELVRLTKEQRDEAERRLRGLEKLILRADPGRAMPSVRASWAPSSTLLPNQSYAPAPPPIQVVKTSVATSIRGSDTKPKQAVLKGMRSSWNPGDSMNSYSQEVSRSHAQAWPPQLRRTGDDSAPLLLNCFLSPSVLKRMKRTQGPSTRSTAEGAKATAEAEIRNLKVPSGESARAALEALQAEVRFMKQTQGSAADAIKILQDELLRIEEEQVIDEFLDAAKEETISALRTEIERLKSQREAEAEADQALASLKEKLNFIAASQEPQSAATGAPPALRVLSPVGEPEQGHQELPEPSPAGPTPGLSPEQDIRFQALVRSPSASPLLESPRASIFGPFPKQPEGVPGASQLSPLQPSRRGNSGKENRSTRNISASVATGFFQLKKPREPADEDGYESPSINLYREELKKVKAFKAAAEKDLVRLQGCLDDYKEQAERLDCQKKLLLNQVLRLEFKLEEANEAQAYMSQQIAAAETRAEAAKDDLGSVQAELEEARATIAQLEGSQALQQHRGSSSMPVSLPLDVKMSMVDRDNTGNWAAPPTVDSLLPRIVMLWEELSVPLLHRSRFFQAFRGRELFYYEAEQRRLEHSALRVRVAEDSSPERRKASSAWHQKAALKLQWERNWLASQLKWEFPEADRLEVFDEWGVPRDIKRRKHELLGKVWSNEVTKDGHDKRGMERSAQLVLRLHGQDATDGMWDLVFGREATPDHRSGSGFSAAAVANSLKAIYKKPLHAINMMRSPGNWKTPRRRTFSTGFSSVPGTPHSQAALPT</sequence>
<evidence type="ECO:0000313" key="10">
    <source>
        <dbReference type="EMBL" id="JAC66735.1"/>
    </source>
</evidence>
<dbReference type="GO" id="GO:0005524">
    <property type="term" value="F:ATP binding"/>
    <property type="evidence" value="ECO:0007669"/>
    <property type="project" value="UniProtKB-UniRule"/>
</dbReference>
<feature type="compositionally biased region" description="Polar residues" evidence="8">
    <location>
        <begin position="524"/>
        <end position="535"/>
    </location>
</feature>
<reference evidence="10" key="1">
    <citation type="submission" date="2014-05" db="EMBL/GenBank/DDBJ databases">
        <title>The transcriptome of the halophilic microalga Tetraselmis sp. GSL018 isolated from the Great Salt Lake, Utah.</title>
        <authorList>
            <person name="Jinkerson R.E."/>
            <person name="D'Adamo S."/>
            <person name="Posewitz M.C."/>
        </authorList>
    </citation>
    <scope>NUCLEOTIDE SEQUENCE</scope>
    <source>
        <strain evidence="10">GSL018</strain>
    </source>
</reference>
<keyword evidence="3 6" id="KW-0547">Nucleotide-binding</keyword>
<evidence type="ECO:0000256" key="6">
    <source>
        <dbReference type="PROSITE-ProRule" id="PRU00283"/>
    </source>
</evidence>
<feature type="region of interest" description="Disordered" evidence="8">
    <location>
        <begin position="813"/>
        <end position="832"/>
    </location>
</feature>
<dbReference type="InterPro" id="IPR019821">
    <property type="entry name" value="Kinesin_motor_CS"/>
</dbReference>
<dbReference type="InterPro" id="IPR001752">
    <property type="entry name" value="Kinesin_motor_dom"/>
</dbReference>
<keyword evidence="5 6" id="KW-0505">Motor protein</keyword>
<dbReference type="GO" id="GO:0005874">
    <property type="term" value="C:microtubule"/>
    <property type="evidence" value="ECO:0007669"/>
    <property type="project" value="UniProtKB-KW"/>
</dbReference>
<evidence type="ECO:0000256" key="2">
    <source>
        <dbReference type="ARBA" id="ARBA00022701"/>
    </source>
</evidence>
<dbReference type="InterPro" id="IPR027640">
    <property type="entry name" value="Kinesin-like_fam"/>
</dbReference>
<keyword evidence="7" id="KW-0175">Coiled coil</keyword>
<protein>
    <submittedName>
        <fullName evidence="10">Centromeric protein E</fullName>
    </submittedName>
</protein>
<dbReference type="InterPro" id="IPR027417">
    <property type="entry name" value="P-loop_NTPase"/>
</dbReference>
<evidence type="ECO:0000256" key="3">
    <source>
        <dbReference type="ARBA" id="ARBA00022741"/>
    </source>
</evidence>
<feature type="region of interest" description="Disordered" evidence="8">
    <location>
        <begin position="701"/>
        <end position="743"/>
    </location>
</feature>
<keyword evidence="2" id="KW-0493">Microtubule</keyword>
<dbReference type="EMBL" id="GBEZ01019878">
    <property type="protein sequence ID" value="JAC66735.1"/>
    <property type="molecule type" value="Transcribed_RNA"/>
</dbReference>
<feature type="compositionally biased region" description="Polar residues" evidence="8">
    <location>
        <begin position="1187"/>
        <end position="1200"/>
    </location>
</feature>
<dbReference type="SMART" id="SM00129">
    <property type="entry name" value="KISc"/>
    <property type="match status" value="1"/>
</dbReference>
<evidence type="ECO:0000256" key="4">
    <source>
        <dbReference type="ARBA" id="ARBA00022840"/>
    </source>
</evidence>
<organism evidence="10">
    <name type="scientific">Tetraselmis sp. GSL018</name>
    <dbReference type="NCBI Taxonomy" id="582737"/>
    <lineage>
        <taxon>Eukaryota</taxon>
        <taxon>Viridiplantae</taxon>
        <taxon>Chlorophyta</taxon>
        <taxon>core chlorophytes</taxon>
        <taxon>Chlorodendrophyceae</taxon>
        <taxon>Chlorodendrales</taxon>
        <taxon>Chlorodendraceae</taxon>
        <taxon>Tetraselmis</taxon>
    </lineage>
</organism>
<feature type="region of interest" description="Disordered" evidence="8">
    <location>
        <begin position="1174"/>
        <end position="1206"/>
    </location>
</feature>
<dbReference type="Gene3D" id="3.40.850.10">
    <property type="entry name" value="Kinesin motor domain"/>
    <property type="match status" value="1"/>
</dbReference>
<dbReference type="AlphaFoldDB" id="A0A061R7U2"/>
<dbReference type="Pfam" id="PF00225">
    <property type="entry name" value="Kinesin"/>
    <property type="match status" value="1"/>
</dbReference>
<dbReference type="InterPro" id="IPR021881">
    <property type="entry name" value="NACK_C"/>
</dbReference>
<feature type="region of interest" description="Disordered" evidence="8">
    <location>
        <begin position="507"/>
        <end position="535"/>
    </location>
</feature>
<evidence type="ECO:0000256" key="8">
    <source>
        <dbReference type="SAM" id="MobiDB-lite"/>
    </source>
</evidence>
<accession>A0A061R7U2</accession>
<dbReference type="PROSITE" id="PS00411">
    <property type="entry name" value="KINESIN_MOTOR_1"/>
    <property type="match status" value="1"/>
</dbReference>
<feature type="compositionally biased region" description="Polar residues" evidence="8">
    <location>
        <begin position="784"/>
        <end position="795"/>
    </location>
</feature>
<dbReference type="GO" id="GO:0007018">
    <property type="term" value="P:microtubule-based movement"/>
    <property type="evidence" value="ECO:0007669"/>
    <property type="project" value="InterPro"/>
</dbReference>
<dbReference type="GO" id="GO:0003777">
    <property type="term" value="F:microtubule motor activity"/>
    <property type="evidence" value="ECO:0007669"/>
    <property type="project" value="InterPro"/>
</dbReference>
<dbReference type="PROSITE" id="PS50067">
    <property type="entry name" value="KINESIN_MOTOR_2"/>
    <property type="match status" value="1"/>
</dbReference>
<dbReference type="GO" id="GO:0008017">
    <property type="term" value="F:microtubule binding"/>
    <property type="evidence" value="ECO:0007669"/>
    <property type="project" value="InterPro"/>
</dbReference>